<dbReference type="InterPro" id="IPR004593">
    <property type="entry name" value="SbcD"/>
</dbReference>
<evidence type="ECO:0000256" key="4">
    <source>
        <dbReference type="ARBA" id="ARBA00022801"/>
    </source>
</evidence>
<dbReference type="GO" id="GO:0008408">
    <property type="term" value="F:3'-5' exonuclease activity"/>
    <property type="evidence" value="ECO:0007669"/>
    <property type="project" value="InterPro"/>
</dbReference>
<proteinExistence type="inferred from homology"/>
<dbReference type="Proteomes" id="UP000218785">
    <property type="component" value="Plasmid plasmid5"/>
</dbReference>
<keyword evidence="3 6" id="KW-0540">Nuclease</keyword>
<organism evidence="8 9">
    <name type="scientific">Tolypothrix tenuis PCC 7101</name>
    <dbReference type="NCBI Taxonomy" id="231146"/>
    <lineage>
        <taxon>Bacteria</taxon>
        <taxon>Bacillati</taxon>
        <taxon>Cyanobacteriota</taxon>
        <taxon>Cyanophyceae</taxon>
        <taxon>Nostocales</taxon>
        <taxon>Tolypothrichaceae</taxon>
        <taxon>Tolypothrix</taxon>
    </lineage>
</organism>
<dbReference type="RefSeq" id="WP_096585698.1">
    <property type="nucleotide sequence ID" value="NZ_CAWNJS010000006.1"/>
</dbReference>
<keyword evidence="9" id="KW-1185">Reference proteome</keyword>
<comment type="function">
    <text evidence="6">SbcCD cleaves DNA hairpin structures. These structures can inhibit DNA replication and are intermediates in certain DNA recombination reactions. The complex acts as a 3'-&gt;5' double strand exonuclease that can open hairpins. It also has a 5' single-strand endonuclease activity.</text>
</comment>
<dbReference type="InterPro" id="IPR041796">
    <property type="entry name" value="Mre11_N"/>
</dbReference>
<dbReference type="SUPFAM" id="SSF56300">
    <property type="entry name" value="Metallo-dependent phosphatases"/>
    <property type="match status" value="1"/>
</dbReference>
<dbReference type="NCBIfam" id="TIGR00619">
    <property type="entry name" value="sbcd"/>
    <property type="match status" value="1"/>
</dbReference>
<evidence type="ECO:0000256" key="2">
    <source>
        <dbReference type="ARBA" id="ARBA00013365"/>
    </source>
</evidence>
<geneLocation type="plasmid" evidence="9">
    <name>Plasmid5 dna</name>
</geneLocation>
<keyword evidence="6" id="KW-0255">Endonuclease</keyword>
<reference evidence="8 9" key="1">
    <citation type="submission" date="2017-06" db="EMBL/GenBank/DDBJ databases">
        <title>Genome sequencing of cyanobaciteial culture collection at National Institute for Environmental Studies (NIES).</title>
        <authorList>
            <person name="Hirose Y."/>
            <person name="Shimura Y."/>
            <person name="Fujisawa T."/>
            <person name="Nakamura Y."/>
            <person name="Kawachi M."/>
        </authorList>
    </citation>
    <scope>NUCLEOTIDE SEQUENCE [LARGE SCALE GENOMIC DNA]</scope>
    <source>
        <strain evidence="8 9">NIES-37</strain>
        <plasmid evidence="9">Plasmid5 dna</plasmid>
    </source>
</reference>
<name>A0A1Z4NC90_9CYAN</name>
<evidence type="ECO:0000256" key="1">
    <source>
        <dbReference type="ARBA" id="ARBA00010555"/>
    </source>
</evidence>
<keyword evidence="4 6" id="KW-0378">Hydrolase</keyword>
<evidence type="ECO:0000313" key="9">
    <source>
        <dbReference type="Proteomes" id="UP000218785"/>
    </source>
</evidence>
<dbReference type="GO" id="GO:0006260">
    <property type="term" value="P:DNA replication"/>
    <property type="evidence" value="ECO:0007669"/>
    <property type="project" value="UniProtKB-KW"/>
</dbReference>
<dbReference type="PANTHER" id="PTHR30337:SF0">
    <property type="entry name" value="NUCLEASE SBCCD SUBUNIT D"/>
    <property type="match status" value="1"/>
</dbReference>
<dbReference type="InterPro" id="IPR050535">
    <property type="entry name" value="DNA_Repair-Maintenance_Comp"/>
</dbReference>
<accession>A0A1Z4NC90</accession>
<gene>
    <name evidence="6" type="primary">sbcD</name>
    <name evidence="8" type="ORF">NIES37_73610</name>
</gene>
<evidence type="ECO:0000259" key="7">
    <source>
        <dbReference type="Pfam" id="PF00149"/>
    </source>
</evidence>
<dbReference type="AlphaFoldDB" id="A0A1Z4NC90"/>
<evidence type="ECO:0000256" key="6">
    <source>
        <dbReference type="RuleBase" id="RU363069"/>
    </source>
</evidence>
<dbReference type="GO" id="GO:0004519">
    <property type="term" value="F:endonuclease activity"/>
    <property type="evidence" value="ECO:0007669"/>
    <property type="project" value="UniProtKB-KW"/>
</dbReference>
<sequence length="392" mass="44349">MRILHTSDWHLGHKVNRTYDYSNELFTQIERICQLTEEHQVDVLLVAGDIFVRRAPEVTKHLAKILSPYVQRGLHIILLPGNHDDREHFRMMNALLSLEQGGSDRVHIVETREIFTIKDVQFAVIPYPNRDLLEPHRADATGKTERNVVLSTAYANLVRSVVDALDPSLPAVFVAHVNVAGVTTPSEKELSYDQDIRLGTADLPLASNLAYIALGHIHQQQQIEHPIPCWYSGNIERLDMGERKDDKSVLLVDVPPEGVATVTTWEQEATLKLDATPFHDITIPAAELETLPSLYPDSDRAFFKIRLELQPGDDPVFLQRRVRESCPRCLDVTFSGQGLSRTAGNIPDRPEDFATTVLEYLRQVYADDPDLAELEKRTNELMREVNDVITAD</sequence>
<keyword evidence="6" id="KW-0233">DNA recombination</keyword>
<feature type="domain" description="Calcineurin-like phosphoesterase" evidence="7">
    <location>
        <begin position="1"/>
        <end position="219"/>
    </location>
</feature>
<dbReference type="KEGG" id="ttq:NIES37_73610"/>
<dbReference type="PANTHER" id="PTHR30337">
    <property type="entry name" value="COMPONENT OF ATP-DEPENDENT DSDNA EXONUCLEASE"/>
    <property type="match status" value="1"/>
</dbReference>
<dbReference type="CDD" id="cd00840">
    <property type="entry name" value="MPP_Mre11_N"/>
    <property type="match status" value="1"/>
</dbReference>
<dbReference type="InterPro" id="IPR004843">
    <property type="entry name" value="Calcineurin-like_PHP"/>
</dbReference>
<dbReference type="InterPro" id="IPR029052">
    <property type="entry name" value="Metallo-depent_PP-like"/>
</dbReference>
<comment type="similarity">
    <text evidence="1 6">Belongs to the SbcD family.</text>
</comment>
<comment type="subunit">
    <text evidence="6">Heterodimer of SbcC and SbcD.</text>
</comment>
<dbReference type="Pfam" id="PF00149">
    <property type="entry name" value="Metallophos"/>
    <property type="match status" value="1"/>
</dbReference>
<protein>
    <recommendedName>
        <fullName evidence="2 6">Nuclease SbcCD subunit D</fullName>
    </recommendedName>
</protein>
<evidence type="ECO:0000256" key="5">
    <source>
        <dbReference type="ARBA" id="ARBA00022839"/>
    </source>
</evidence>
<dbReference type="EMBL" id="AP018253">
    <property type="protein sequence ID" value="BAZ03348.1"/>
    <property type="molecule type" value="Genomic_DNA"/>
</dbReference>
<keyword evidence="8" id="KW-0614">Plasmid</keyword>
<evidence type="ECO:0000313" key="8">
    <source>
        <dbReference type="EMBL" id="BAZ03348.1"/>
    </source>
</evidence>
<keyword evidence="5 6" id="KW-0269">Exonuclease</keyword>
<keyword evidence="6" id="KW-0235">DNA replication</keyword>
<dbReference type="GO" id="GO:0006310">
    <property type="term" value="P:DNA recombination"/>
    <property type="evidence" value="ECO:0007669"/>
    <property type="project" value="UniProtKB-KW"/>
</dbReference>
<evidence type="ECO:0000256" key="3">
    <source>
        <dbReference type="ARBA" id="ARBA00022722"/>
    </source>
</evidence>
<dbReference type="Gene3D" id="3.60.21.10">
    <property type="match status" value="1"/>
</dbReference>